<dbReference type="PANTHER" id="PTHR47481:SF22">
    <property type="entry name" value="RETROTRANSPOSON GAG DOMAIN-CONTAINING PROTEIN"/>
    <property type="match status" value="1"/>
</dbReference>
<dbReference type="EMBL" id="JAJFAZ020000001">
    <property type="protein sequence ID" value="KAI5352332.1"/>
    <property type="molecule type" value="Genomic_DNA"/>
</dbReference>
<gene>
    <name evidence="1" type="ORF">L3X38_005223</name>
</gene>
<dbReference type="Pfam" id="PF14223">
    <property type="entry name" value="Retrotran_gag_2"/>
    <property type="match status" value="1"/>
</dbReference>
<name>A0AAD4ZQJ5_PRUDU</name>
<sequence length="112" mass="12910">MIATLSDEVLEYVIGGKTAREAWLHLFDRYASVSRERINYLKTEMQTTQKGVDSIERYLLRLKHIRDQLAYAAIKISDDDFMIAAFNGLPSEYDMIKTVLIARDSSISLKDF</sequence>
<protein>
    <submittedName>
        <fullName evidence="1">Uncharacterized protein</fullName>
    </submittedName>
</protein>
<evidence type="ECO:0000313" key="2">
    <source>
        <dbReference type="Proteomes" id="UP001054821"/>
    </source>
</evidence>
<dbReference type="AlphaFoldDB" id="A0AAD4ZQJ5"/>
<keyword evidence="2" id="KW-1185">Reference proteome</keyword>
<reference evidence="1 2" key="1">
    <citation type="journal article" date="2022" name="G3 (Bethesda)">
        <title>Whole-genome sequence and methylome profiling of the almond [Prunus dulcis (Mill.) D.A. Webb] cultivar 'Nonpareil'.</title>
        <authorList>
            <person name="D'Amico-Willman K.M."/>
            <person name="Ouma W.Z."/>
            <person name="Meulia T."/>
            <person name="Sideli G.M."/>
            <person name="Gradziel T.M."/>
            <person name="Fresnedo-Ramirez J."/>
        </authorList>
    </citation>
    <scope>NUCLEOTIDE SEQUENCE [LARGE SCALE GENOMIC DNA]</scope>
    <source>
        <strain evidence="1">Clone GOH B32 T37-40</strain>
    </source>
</reference>
<comment type="caution">
    <text evidence="1">The sequence shown here is derived from an EMBL/GenBank/DDBJ whole genome shotgun (WGS) entry which is preliminary data.</text>
</comment>
<organism evidence="1 2">
    <name type="scientific">Prunus dulcis</name>
    <name type="common">Almond</name>
    <name type="synonym">Amygdalus dulcis</name>
    <dbReference type="NCBI Taxonomy" id="3755"/>
    <lineage>
        <taxon>Eukaryota</taxon>
        <taxon>Viridiplantae</taxon>
        <taxon>Streptophyta</taxon>
        <taxon>Embryophyta</taxon>
        <taxon>Tracheophyta</taxon>
        <taxon>Spermatophyta</taxon>
        <taxon>Magnoliopsida</taxon>
        <taxon>eudicotyledons</taxon>
        <taxon>Gunneridae</taxon>
        <taxon>Pentapetalae</taxon>
        <taxon>rosids</taxon>
        <taxon>fabids</taxon>
        <taxon>Rosales</taxon>
        <taxon>Rosaceae</taxon>
        <taxon>Amygdaloideae</taxon>
        <taxon>Amygdaleae</taxon>
        <taxon>Prunus</taxon>
    </lineage>
</organism>
<evidence type="ECO:0000313" key="1">
    <source>
        <dbReference type="EMBL" id="KAI5352332.1"/>
    </source>
</evidence>
<proteinExistence type="predicted"/>
<dbReference type="PANTHER" id="PTHR47481">
    <property type="match status" value="1"/>
</dbReference>
<accession>A0AAD4ZQJ5</accession>
<dbReference type="Proteomes" id="UP001054821">
    <property type="component" value="Chromosome 1"/>
</dbReference>